<dbReference type="Gene3D" id="1.10.10.1460">
    <property type="match status" value="1"/>
</dbReference>
<dbReference type="Proteomes" id="UP000825438">
    <property type="component" value="Chromosome I"/>
</dbReference>
<evidence type="ECO:0000256" key="4">
    <source>
        <dbReference type="ARBA" id="ARBA00022705"/>
    </source>
</evidence>
<dbReference type="Pfam" id="PF11719">
    <property type="entry name" value="Drc1-Sld2"/>
    <property type="match status" value="1"/>
</dbReference>
<dbReference type="PANTHER" id="PTHR28124">
    <property type="entry name" value="DNA REPLICATION REGULATOR SLD2"/>
    <property type="match status" value="1"/>
</dbReference>
<dbReference type="InterPro" id="IPR040203">
    <property type="entry name" value="Sld2"/>
</dbReference>
<feature type="compositionally biased region" description="Basic and acidic residues" evidence="8">
    <location>
        <begin position="383"/>
        <end position="392"/>
    </location>
</feature>
<dbReference type="VEuPathDB" id="FungiDB:CJJ09_001126"/>
<evidence type="ECO:0000313" key="9">
    <source>
        <dbReference type="EMBL" id="PIS51398.1"/>
    </source>
</evidence>
<reference evidence="9" key="1">
    <citation type="journal article" date="2017" name="Clin. Infect. Dis.">
        <title>Simultaneous emergence of multidrug-resistant Candida auris on 3 continents confirmed by whole-genome sequencing and epidemiological analyses.</title>
        <authorList>
            <person name="Lockhart S.R."/>
            <person name="Etienne K.A."/>
            <person name="Vallabhaneni S."/>
            <person name="Farooqi J."/>
            <person name="Chowdhary A."/>
            <person name="Govender N.P."/>
            <person name="Colombo A.L."/>
            <person name="Calvo B."/>
            <person name="Cuomo C.A."/>
            <person name="Desjardins C.A."/>
            <person name="Berkow E.L."/>
            <person name="Castanheira M."/>
            <person name="Magobo R.E."/>
            <person name="Jabeen K."/>
            <person name="Asghar R.J."/>
            <person name="Meis J.F."/>
            <person name="Jackson B."/>
            <person name="Chiller T."/>
            <person name="Litvintseva A.P."/>
        </authorList>
    </citation>
    <scope>NUCLEOTIDE SEQUENCE [LARGE SCALE GENOMIC DNA]</scope>
    <source>
        <strain evidence="9">B8441</strain>
    </source>
</reference>
<dbReference type="GO" id="GO:0006270">
    <property type="term" value="P:DNA replication initiation"/>
    <property type="evidence" value="ECO:0007669"/>
    <property type="project" value="UniProtKB-UniRule"/>
</dbReference>
<feature type="compositionally biased region" description="Basic residues" evidence="8">
    <location>
        <begin position="337"/>
        <end position="349"/>
    </location>
</feature>
<dbReference type="STRING" id="498019.A0A2H0ZLD4"/>
<evidence type="ECO:0000313" key="10">
    <source>
        <dbReference type="EMBL" id="QWW22216.1"/>
    </source>
</evidence>
<dbReference type="VEuPathDB" id="FungiDB:QG37_05102"/>
<evidence type="ECO:0000256" key="5">
    <source>
        <dbReference type="ARBA" id="ARBA00023242"/>
    </source>
</evidence>
<dbReference type="InterPro" id="IPR021110">
    <property type="entry name" value="DNA_rep_checkpnt_protein"/>
</dbReference>
<keyword evidence="6 7" id="KW-0131">Cell cycle</keyword>
<name>A0A2H0ZLD4_CANAR</name>
<dbReference type="CDD" id="cd22289">
    <property type="entry name" value="RecQL4_SLD2_NTD"/>
    <property type="match status" value="1"/>
</dbReference>
<feature type="region of interest" description="Disordered" evidence="8">
    <location>
        <begin position="322"/>
        <end position="349"/>
    </location>
</feature>
<feature type="compositionally biased region" description="Acidic residues" evidence="8">
    <location>
        <begin position="393"/>
        <end position="406"/>
    </location>
</feature>
<feature type="compositionally biased region" description="Basic and acidic residues" evidence="8">
    <location>
        <begin position="68"/>
        <end position="86"/>
    </location>
</feature>
<dbReference type="GO" id="GO:0003697">
    <property type="term" value="F:single-stranded DNA binding"/>
    <property type="evidence" value="ECO:0007669"/>
    <property type="project" value="TreeGrafter"/>
</dbReference>
<evidence type="ECO:0000256" key="2">
    <source>
        <dbReference type="ARBA" id="ARBA00007276"/>
    </source>
</evidence>
<feature type="compositionally biased region" description="Basic residues" evidence="8">
    <location>
        <begin position="446"/>
        <end position="455"/>
    </location>
</feature>
<dbReference type="EMBL" id="PEKT02000007">
    <property type="protein sequence ID" value="PIS51398.1"/>
    <property type="molecule type" value="Genomic_DNA"/>
</dbReference>
<feature type="compositionally biased region" description="Basic and acidic residues" evidence="8">
    <location>
        <begin position="98"/>
        <end position="111"/>
    </location>
</feature>
<dbReference type="EMBL" id="CP076749">
    <property type="protein sequence ID" value="QWW22216.1"/>
    <property type="molecule type" value="Genomic_DNA"/>
</dbReference>
<comment type="subcellular location">
    <subcellularLocation>
        <location evidence="1 7">Nucleus</location>
    </subcellularLocation>
</comment>
<evidence type="ECO:0000256" key="6">
    <source>
        <dbReference type="ARBA" id="ARBA00023306"/>
    </source>
</evidence>
<dbReference type="VEuPathDB" id="FungiDB:CJI97_003050"/>
<feature type="region of interest" description="Disordered" evidence="8">
    <location>
        <begin position="51"/>
        <end position="159"/>
    </location>
</feature>
<protein>
    <recommendedName>
        <fullName evidence="3 7">DNA replication regulator SLD2</fullName>
    </recommendedName>
</protein>
<keyword evidence="5 7" id="KW-0539">Nucleus</keyword>
<gene>
    <name evidence="9" type="ORF">B9J08_002979</name>
    <name evidence="10" type="ORF">CA7LBN_000962</name>
</gene>
<dbReference type="PANTHER" id="PTHR28124:SF1">
    <property type="entry name" value="DNA REPLICATION REGULATOR SLD2"/>
    <property type="match status" value="1"/>
</dbReference>
<accession>A0A2H0ZLD4</accession>
<evidence type="ECO:0000256" key="7">
    <source>
        <dbReference type="RuleBase" id="RU367067"/>
    </source>
</evidence>
<proteinExistence type="inferred from homology"/>
<dbReference type="GO" id="GO:0000727">
    <property type="term" value="P:double-strand break repair via break-induced replication"/>
    <property type="evidence" value="ECO:0007669"/>
    <property type="project" value="TreeGrafter"/>
</dbReference>
<dbReference type="VEuPathDB" id="FungiDB:CJJ07_003643"/>
<dbReference type="GO" id="GO:0031261">
    <property type="term" value="C:DNA replication preinitiation complex"/>
    <property type="evidence" value="ECO:0007669"/>
    <property type="project" value="TreeGrafter"/>
</dbReference>
<evidence type="ECO:0000256" key="3">
    <source>
        <dbReference type="ARBA" id="ARBA00018363"/>
    </source>
</evidence>
<dbReference type="VEuPathDB" id="FungiDB:CJI96_0000809"/>
<dbReference type="GO" id="GO:1902977">
    <property type="term" value="P:mitotic DNA replication preinitiation complex assembly"/>
    <property type="evidence" value="ECO:0007669"/>
    <property type="project" value="TreeGrafter"/>
</dbReference>
<dbReference type="GO" id="GO:0003688">
    <property type="term" value="F:DNA replication origin binding"/>
    <property type="evidence" value="ECO:0007669"/>
    <property type="project" value="TreeGrafter"/>
</dbReference>
<organism evidence="9">
    <name type="scientific">Candidozyma auris</name>
    <name type="common">Yeast</name>
    <name type="synonym">Candida auris</name>
    <dbReference type="NCBI Taxonomy" id="498019"/>
    <lineage>
        <taxon>Eukaryota</taxon>
        <taxon>Fungi</taxon>
        <taxon>Dikarya</taxon>
        <taxon>Ascomycota</taxon>
        <taxon>Saccharomycotina</taxon>
        <taxon>Pichiomycetes</taxon>
        <taxon>Metschnikowiaceae</taxon>
        <taxon>Candidozyma</taxon>
    </lineage>
</organism>
<dbReference type="VEuPathDB" id="FungiDB:B9J08_002979"/>
<dbReference type="OMA" id="TWEHDFI"/>
<dbReference type="AlphaFoldDB" id="A0A2H0ZLD4"/>
<comment type="function">
    <text evidence="7">Has a role in the initiation of DNA replication. Required at S-phase checkpoint.</text>
</comment>
<dbReference type="FunFam" id="1.10.10.1460:FF:000001">
    <property type="entry name" value="DNA replication regulator Sld2"/>
    <property type="match status" value="1"/>
</dbReference>
<comment type="similarity">
    <text evidence="2 7">Belongs to the SLD2 family.</text>
</comment>
<evidence type="ECO:0000256" key="1">
    <source>
        <dbReference type="ARBA" id="ARBA00004123"/>
    </source>
</evidence>
<evidence type="ECO:0000256" key="8">
    <source>
        <dbReference type="SAM" id="MobiDB-lite"/>
    </source>
</evidence>
<reference evidence="9" key="2">
    <citation type="submission" date="2017-11" db="EMBL/GenBank/DDBJ databases">
        <title>Candida auris genome assembly and annotation.</title>
        <authorList>
            <person name="Munoz J.F."/>
            <person name="Gade L.G."/>
            <person name="Chow N.A."/>
            <person name="Litvintseva A.P."/>
            <person name="Loparev V.N."/>
            <person name="Cuomo C.A."/>
        </authorList>
    </citation>
    <scope>NUCLEOTIDE SEQUENCE</scope>
    <source>
        <strain evidence="9">B8441</strain>
    </source>
</reference>
<sequence length="455" mass="51801">MSLQNDSSLQNDLLRQKLHIKEWEKAFAKANGRNPSKDDVKANPEIYKAYKSYNHLKSKQKRAQSEPLKQRDDRVTNKISENHLDAIDFVPLPVELNEESKENADESHPRSNAELGPTPQANGKVLSLFDFLSPPESSPSKNIASKVPKTLNSSPLKDGAIFKTPTKAVRRIEYSDLTPAFNSSTKKSLTAALQQAQSPLKQGQTLHVTQTQRINEETPFYLGKVNNKFSFRDEPESPLQTNSASKSKHTTMLPQTPIKFELENSKFSISPSPIKLERMSSLGNNRKLTDVFNEAVSLQLDESLKLEVESELMLEMQKEIAEEGEKQDDNIGASTFGKKRKRITQKRTTRRWKIKPREEDGEVESFEGKNVHDEIKKIKEKEMRMLMGHHEGESEDDDSTDCDTSEPEVVTTKPSLHAGESSKKSRPFKPISGNFQRLKINDPRSKRFKSRMRRR</sequence>
<feature type="region of interest" description="Disordered" evidence="8">
    <location>
        <begin position="383"/>
        <end position="455"/>
    </location>
</feature>
<reference evidence="10" key="3">
    <citation type="submission" date="2021-06" db="EMBL/GenBank/DDBJ databases">
        <title>Candida auris outbreak in lebanese hospital.</title>
        <authorList>
            <person name="Finianos M."/>
        </authorList>
    </citation>
    <scope>NUCLEOTIDE SEQUENCE</scope>
    <source>
        <strain evidence="10">CA7LBN</strain>
    </source>
</reference>
<keyword evidence="4 7" id="KW-0235">DNA replication</keyword>